<evidence type="ECO:0000259" key="2">
    <source>
        <dbReference type="Pfam" id="PF02230"/>
    </source>
</evidence>
<comment type="caution">
    <text evidence="3">The sequence shown here is derived from an EMBL/GenBank/DDBJ whole genome shotgun (WGS) entry which is preliminary data.</text>
</comment>
<name>A0A430I136_9CORY</name>
<sequence>MCVVRIQEPYTTERVIIRHQGRDRRFVVVTPDALPVDPPVLLYFHGSLQNGNVARNFTGRIFDDMAARVGAVLVYPDGVDRHFNDTRLRLRETTRELNIDDVGFTRAIVDWLVEHRGVDRQQVHACGYSNGGQMVMRLLHDAPGLLAGAATFAATMPAADNRVPGLHEISVPTPYLAMHGTADRIVHYDGGIAGLDPAHSRGVLISARESAEYFATANGLGPADHETVTGPAGVTIDRWAREGAPTVELWSIEGMGHVVPTPKQLPESIGQGTDAVVASEVLARFFGWA</sequence>
<dbReference type="OrthoDB" id="9767239at2"/>
<protein>
    <submittedName>
        <fullName evidence="3">Polyhydroxybutyrate depolymerase</fullName>
    </submittedName>
</protein>
<dbReference type="GO" id="GO:0016787">
    <property type="term" value="F:hydrolase activity"/>
    <property type="evidence" value="ECO:0007669"/>
    <property type="project" value="InterPro"/>
</dbReference>
<dbReference type="PANTHER" id="PTHR43037:SF1">
    <property type="entry name" value="BLL1128 PROTEIN"/>
    <property type="match status" value="1"/>
</dbReference>
<dbReference type="Gene3D" id="3.40.50.1820">
    <property type="entry name" value="alpha/beta hydrolase"/>
    <property type="match status" value="1"/>
</dbReference>
<dbReference type="PANTHER" id="PTHR43037">
    <property type="entry name" value="UNNAMED PRODUCT-RELATED"/>
    <property type="match status" value="1"/>
</dbReference>
<keyword evidence="4" id="KW-1185">Reference proteome</keyword>
<accession>A0A430I136</accession>
<evidence type="ECO:0000313" key="4">
    <source>
        <dbReference type="Proteomes" id="UP000274907"/>
    </source>
</evidence>
<dbReference type="Proteomes" id="UP000274907">
    <property type="component" value="Unassembled WGS sequence"/>
</dbReference>
<evidence type="ECO:0000256" key="1">
    <source>
        <dbReference type="ARBA" id="ARBA00022729"/>
    </source>
</evidence>
<dbReference type="AlphaFoldDB" id="A0A430I136"/>
<organism evidence="3 4">
    <name type="scientific">Corynebacterium hylobatis</name>
    <dbReference type="NCBI Taxonomy" id="1859290"/>
    <lineage>
        <taxon>Bacteria</taxon>
        <taxon>Bacillati</taxon>
        <taxon>Actinomycetota</taxon>
        <taxon>Actinomycetes</taxon>
        <taxon>Mycobacteriales</taxon>
        <taxon>Corynebacteriaceae</taxon>
        <taxon>Corynebacterium</taxon>
    </lineage>
</organism>
<dbReference type="SUPFAM" id="SSF53474">
    <property type="entry name" value="alpha/beta-Hydrolases"/>
    <property type="match status" value="1"/>
</dbReference>
<proteinExistence type="predicted"/>
<dbReference type="EMBL" id="RXHJ01000003">
    <property type="protein sequence ID" value="RSZ65084.1"/>
    <property type="molecule type" value="Genomic_DNA"/>
</dbReference>
<evidence type="ECO:0000313" key="3">
    <source>
        <dbReference type="EMBL" id="RSZ65084.1"/>
    </source>
</evidence>
<feature type="domain" description="Phospholipase/carboxylesterase/thioesterase" evidence="2">
    <location>
        <begin position="116"/>
        <end position="189"/>
    </location>
</feature>
<dbReference type="InterPro" id="IPR029058">
    <property type="entry name" value="AB_hydrolase_fold"/>
</dbReference>
<dbReference type="InterPro" id="IPR003140">
    <property type="entry name" value="PLipase/COase/thioEstase"/>
</dbReference>
<reference evidence="3 4" key="1">
    <citation type="submission" date="2018-12" db="EMBL/GenBank/DDBJ databases">
        <title>YIM 101343 draft genome.</title>
        <authorList>
            <person name="Chen X."/>
        </authorList>
    </citation>
    <scope>NUCLEOTIDE SEQUENCE [LARGE SCALE GENOMIC DNA]</scope>
    <source>
        <strain evidence="3 4">YIM 101343</strain>
    </source>
</reference>
<keyword evidence="1" id="KW-0732">Signal</keyword>
<dbReference type="InterPro" id="IPR050955">
    <property type="entry name" value="Plant_Biomass_Hydrol_Est"/>
</dbReference>
<dbReference type="Pfam" id="PF02230">
    <property type="entry name" value="Abhydrolase_2"/>
    <property type="match status" value="1"/>
</dbReference>
<gene>
    <name evidence="3" type="ORF">EAH68_02755</name>
</gene>